<feature type="transmembrane region" description="Helical" evidence="1">
    <location>
        <begin position="55"/>
        <end position="74"/>
    </location>
</feature>
<protein>
    <recommendedName>
        <fullName evidence="4">Low temperature requirement A protein (LtrA)</fullName>
    </recommendedName>
</protein>
<dbReference type="Pfam" id="PF20064">
    <property type="entry name" value="DUF6463"/>
    <property type="match status" value="1"/>
</dbReference>
<sequence>MVIVIGLVHTVMGLVIWLSDETATATSAEHVWFTAFGVIAIGLGIAIVELERSRGFVPPAVLAAIVAVMLYGVILVGPASGFVSLLIPIGFGVYGWLRRRHRLARAA</sequence>
<dbReference type="STRING" id="630515.SAMN04489812_5689"/>
<dbReference type="Proteomes" id="UP000199103">
    <property type="component" value="Chromosome I"/>
</dbReference>
<gene>
    <name evidence="2" type="ORF">SAMN04489812_5689</name>
</gene>
<feature type="transmembrane region" description="Helical" evidence="1">
    <location>
        <begin position="80"/>
        <end position="97"/>
    </location>
</feature>
<evidence type="ECO:0000313" key="3">
    <source>
        <dbReference type="Proteomes" id="UP000199103"/>
    </source>
</evidence>
<dbReference type="AlphaFoldDB" id="A0A1H2A5V4"/>
<feature type="transmembrane region" description="Helical" evidence="1">
    <location>
        <begin position="30"/>
        <end position="48"/>
    </location>
</feature>
<reference evidence="2 3" key="1">
    <citation type="submission" date="2016-10" db="EMBL/GenBank/DDBJ databases">
        <authorList>
            <person name="de Groot N.N."/>
        </authorList>
    </citation>
    <scope>NUCLEOTIDE SEQUENCE [LARGE SCALE GENOMIC DNA]</scope>
    <source>
        <strain evidence="2 3">DSM 21800</strain>
    </source>
</reference>
<keyword evidence="3" id="KW-1185">Reference proteome</keyword>
<evidence type="ECO:0000256" key="1">
    <source>
        <dbReference type="SAM" id="Phobius"/>
    </source>
</evidence>
<keyword evidence="1" id="KW-0472">Membrane</keyword>
<dbReference type="InterPro" id="IPR045590">
    <property type="entry name" value="DUF6463"/>
</dbReference>
<evidence type="ECO:0000313" key="2">
    <source>
        <dbReference type="EMBL" id="SDT41345.1"/>
    </source>
</evidence>
<proteinExistence type="predicted"/>
<accession>A0A1H2A5V4</accession>
<name>A0A1H2A5V4_9ACTN</name>
<keyword evidence="1" id="KW-0812">Transmembrane</keyword>
<dbReference type="EMBL" id="LT629772">
    <property type="protein sequence ID" value="SDT41345.1"/>
    <property type="molecule type" value="Genomic_DNA"/>
</dbReference>
<organism evidence="2 3">
    <name type="scientific">Microlunatus soli</name>
    <dbReference type="NCBI Taxonomy" id="630515"/>
    <lineage>
        <taxon>Bacteria</taxon>
        <taxon>Bacillati</taxon>
        <taxon>Actinomycetota</taxon>
        <taxon>Actinomycetes</taxon>
        <taxon>Propionibacteriales</taxon>
        <taxon>Propionibacteriaceae</taxon>
        <taxon>Microlunatus</taxon>
    </lineage>
</organism>
<evidence type="ECO:0008006" key="4">
    <source>
        <dbReference type="Google" id="ProtNLM"/>
    </source>
</evidence>
<keyword evidence="1" id="KW-1133">Transmembrane helix</keyword>